<evidence type="ECO:0000256" key="6">
    <source>
        <dbReference type="ARBA" id="ARBA00022946"/>
    </source>
</evidence>
<dbReference type="Gene3D" id="1.10.287.280">
    <property type="match status" value="1"/>
</dbReference>
<comment type="catalytic activity">
    <reaction evidence="9 10">
        <text>RNA(n) + a ribonucleoside 5'-triphosphate = RNA(n+1) + diphosphate</text>
        <dbReference type="Rhea" id="RHEA:21248"/>
        <dbReference type="Rhea" id="RHEA-COMP:14527"/>
        <dbReference type="Rhea" id="RHEA-COMP:17342"/>
        <dbReference type="ChEBI" id="CHEBI:33019"/>
        <dbReference type="ChEBI" id="CHEBI:61557"/>
        <dbReference type="ChEBI" id="CHEBI:140395"/>
        <dbReference type="EC" id="2.7.7.6"/>
    </reaction>
</comment>
<dbReference type="GO" id="GO:0003899">
    <property type="term" value="F:DNA-directed RNA polymerase activity"/>
    <property type="evidence" value="ECO:0007669"/>
    <property type="project" value="UniProtKB-EC"/>
</dbReference>
<dbReference type="PROSITE" id="PS00900">
    <property type="entry name" value="RNA_POL_PHAGE_1"/>
    <property type="match status" value="1"/>
</dbReference>
<dbReference type="SUPFAM" id="SSF56672">
    <property type="entry name" value="DNA/RNA polymerases"/>
    <property type="match status" value="1"/>
</dbReference>
<dbReference type="InterPro" id="IPR037159">
    <property type="entry name" value="RNA_POL_N_sf"/>
</dbReference>
<evidence type="ECO:0000256" key="2">
    <source>
        <dbReference type="ARBA" id="ARBA00009493"/>
    </source>
</evidence>
<gene>
    <name evidence="12" type="ORF">C9374_014098</name>
</gene>
<dbReference type="RefSeq" id="XP_044553530.1">
    <property type="nucleotide sequence ID" value="XM_044690049.1"/>
</dbReference>
<dbReference type="InterPro" id="IPR043502">
    <property type="entry name" value="DNA/RNA_pol_sf"/>
</dbReference>
<keyword evidence="6" id="KW-0809">Transit peptide</keyword>
<dbReference type="FunFam" id="1.10.287.260:FF:000001">
    <property type="entry name" value="DNA-directed RNA polymerase"/>
    <property type="match status" value="1"/>
</dbReference>
<name>A0AA88H000_NAELO</name>
<dbReference type="InterPro" id="IPR024075">
    <property type="entry name" value="DNA-dir_RNA_pol_helix_hairp_sf"/>
</dbReference>
<evidence type="ECO:0000259" key="11">
    <source>
        <dbReference type="SMART" id="SM01311"/>
    </source>
</evidence>
<sequence length="969" mass="109806">MQKLAIAKLLSKTAATANDAVSRLSSLSGMYHHQSNAMGVQGLMGITSHHHHQTRMISTSNTNHHESNTAMKLAEEQTEERRNILIFDDGNFRKPAWEKNMSIGDLSADQERIEHELAVSSSLYGDMAAQLERDNRTNIQKKFEQFIVNMSPRDEDVKLMLQQKELETRSMDIAKERYRKDLRSANNRNQGSCLPPAKKIMLEWYEPLTKLIKEKQDEVNFSSVSKKKSLVAKVDESSTQSSQQNFAIPLCLTSVSAEKLAIISLHEILSSCLRERSGPPVSSLAFQIGEALQAEVNVDKLKRTNYFKLISKNQLIYHNINRMSKLKLNEYVALSKEELIQIGTFLIHLVVTVAKVPVVDSPSENVPAFIHRNITRQGKLVGIVEADENLIQLIGREHIAQEILHPNHLPMLIPPNPWINSTTGGYVALKSLIMRTRGSHLQAYILKIADMNELLSGLNTLNETRWKINPKVYETVLKVWNSGGGLGELPSRFDDALPEEPETDDPEIKKKWKRAVAKIKTHNRNLHSLRCDMLLKLKVAEDFKNNTFYFPHNIDFRGRAYPIPPHLNHLGADINRGLLTFDKGTKIGRRGIFWLKIHLANLYGKDKLPFDERVQFVEQNLNEIFDSADQPLEGNRWWLQSENPWQTLAACVELAECLRSENPEEFISQLPIQMDGSCNGLQHYAALGRDNLGALHVNLLPTSKPMDVYVGVLEVVKKHIERDMKAGNKLAKLLHGNVYRSTIKQTVMTSVYGVTFVGAREQIQKRLKEKKEVPEDDVFACASYLASITLKSLGEVFSSAQNIMEWLNDCALLISSSDNPVSWTTPLGLPVIQPYRSKRTKVVKTVMQSVVITDSSDKLPVSRTRQKSAFPPNFVHSLDSSHMFMTASACQKEGIEFASVHDSFWCNAGNVDRMNRIIREQFINLHSQPLLEELLATFTRLYPNIQFPPLPKKGSLDLNRVIDAPYFFD</sequence>
<dbReference type="PANTHER" id="PTHR10102">
    <property type="entry name" value="DNA-DIRECTED RNA POLYMERASE, MITOCHONDRIAL"/>
    <property type="match status" value="1"/>
</dbReference>
<evidence type="ECO:0000256" key="8">
    <source>
        <dbReference type="ARBA" id="ARBA00023163"/>
    </source>
</evidence>
<proteinExistence type="inferred from homology"/>
<comment type="function">
    <text evidence="10">DNA-dependent RNA polymerase catalyzes the transcription of DNA into RNA using the four ribonucleoside triphosphates as substrates.</text>
</comment>
<dbReference type="GeneID" id="68106551"/>
<dbReference type="Gene3D" id="1.10.287.260">
    <property type="match status" value="1"/>
</dbReference>
<evidence type="ECO:0000256" key="3">
    <source>
        <dbReference type="ARBA" id="ARBA00022478"/>
    </source>
</evidence>
<dbReference type="AlphaFoldDB" id="A0AA88H000"/>
<reference evidence="12 13" key="1">
    <citation type="journal article" date="2018" name="BMC Genomics">
        <title>The genome of Naegleria lovaniensis, the basis for a comparative approach to unravel pathogenicity factors of the human pathogenic amoeba N. fowleri.</title>
        <authorList>
            <person name="Liechti N."/>
            <person name="Schurch N."/>
            <person name="Bruggmann R."/>
            <person name="Wittwer M."/>
        </authorList>
    </citation>
    <scope>NUCLEOTIDE SEQUENCE [LARGE SCALE GENOMIC DNA]</scope>
    <source>
        <strain evidence="12 13">ATCC 30569</strain>
    </source>
</reference>
<dbReference type="Pfam" id="PF00940">
    <property type="entry name" value="RNA_pol"/>
    <property type="match status" value="1"/>
</dbReference>
<dbReference type="Gene3D" id="1.10.150.20">
    <property type="entry name" value="5' to 3' exonuclease, C-terminal subdomain"/>
    <property type="match status" value="1"/>
</dbReference>
<dbReference type="FunFam" id="1.10.287.280:FF:000001">
    <property type="entry name" value="DNA-directed RNA polymerase"/>
    <property type="match status" value="1"/>
</dbReference>
<dbReference type="GO" id="GO:0006390">
    <property type="term" value="P:mitochondrial transcription"/>
    <property type="evidence" value="ECO:0007669"/>
    <property type="project" value="TreeGrafter"/>
</dbReference>
<comment type="caution">
    <text evidence="12">The sequence shown here is derived from an EMBL/GenBank/DDBJ whole genome shotgun (WGS) entry which is preliminary data.</text>
</comment>
<evidence type="ECO:0000313" key="13">
    <source>
        <dbReference type="Proteomes" id="UP000816034"/>
    </source>
</evidence>
<keyword evidence="7" id="KW-0496">Mitochondrion</keyword>
<keyword evidence="13" id="KW-1185">Reference proteome</keyword>
<evidence type="ECO:0000256" key="5">
    <source>
        <dbReference type="ARBA" id="ARBA00022695"/>
    </source>
</evidence>
<dbReference type="InterPro" id="IPR046950">
    <property type="entry name" value="DNA-dir_Rpol_C_phage-type"/>
</dbReference>
<dbReference type="PROSITE" id="PS00489">
    <property type="entry name" value="RNA_POL_PHAGE_2"/>
    <property type="match status" value="1"/>
</dbReference>
<keyword evidence="3 10" id="KW-0240">DNA-directed RNA polymerase</keyword>
<dbReference type="Gene3D" id="1.10.1320.10">
    <property type="entry name" value="DNA-directed RNA polymerase, N-terminal domain"/>
    <property type="match status" value="1"/>
</dbReference>
<evidence type="ECO:0000313" key="12">
    <source>
        <dbReference type="EMBL" id="KAG2389538.1"/>
    </source>
</evidence>
<evidence type="ECO:0000256" key="7">
    <source>
        <dbReference type="ARBA" id="ARBA00023128"/>
    </source>
</evidence>
<organism evidence="12 13">
    <name type="scientific">Naegleria lovaniensis</name>
    <name type="common">Amoeba</name>
    <dbReference type="NCBI Taxonomy" id="51637"/>
    <lineage>
        <taxon>Eukaryota</taxon>
        <taxon>Discoba</taxon>
        <taxon>Heterolobosea</taxon>
        <taxon>Tetramitia</taxon>
        <taxon>Eutetramitia</taxon>
        <taxon>Vahlkampfiidae</taxon>
        <taxon>Naegleria</taxon>
    </lineage>
</organism>
<keyword evidence="5 10" id="KW-0548">Nucleotidyltransferase</keyword>
<dbReference type="GO" id="GO:0003677">
    <property type="term" value="F:DNA binding"/>
    <property type="evidence" value="ECO:0007669"/>
    <property type="project" value="InterPro"/>
</dbReference>
<keyword evidence="4 10" id="KW-0808">Transferase</keyword>
<keyword evidence="8 10" id="KW-0804">Transcription</keyword>
<comment type="similarity">
    <text evidence="2 10">Belongs to the phage and mitochondrial RNA polymerase family.</text>
</comment>
<evidence type="ECO:0000256" key="4">
    <source>
        <dbReference type="ARBA" id="ARBA00022679"/>
    </source>
</evidence>
<feature type="domain" description="DNA-directed RNA polymerase N-terminal" evidence="11">
    <location>
        <begin position="161"/>
        <end position="463"/>
    </location>
</feature>
<dbReference type="InterPro" id="IPR029262">
    <property type="entry name" value="RPOL_N"/>
</dbReference>
<protein>
    <recommendedName>
        <fullName evidence="10">DNA-directed RNA polymerase</fullName>
        <ecNumber evidence="10">2.7.7.6</ecNumber>
    </recommendedName>
</protein>
<dbReference type="Proteomes" id="UP000816034">
    <property type="component" value="Unassembled WGS sequence"/>
</dbReference>
<dbReference type="SMART" id="SM01311">
    <property type="entry name" value="RPOL_N"/>
    <property type="match status" value="1"/>
</dbReference>
<accession>A0AA88H000</accession>
<comment type="subcellular location">
    <subcellularLocation>
        <location evidence="1">Mitochondrion</location>
    </subcellularLocation>
</comment>
<dbReference type="EMBL" id="PYSW02000007">
    <property type="protein sequence ID" value="KAG2389538.1"/>
    <property type="molecule type" value="Genomic_DNA"/>
</dbReference>
<dbReference type="InterPro" id="IPR002092">
    <property type="entry name" value="DNA-dir_Rpol_phage-type"/>
</dbReference>
<evidence type="ECO:0000256" key="9">
    <source>
        <dbReference type="ARBA" id="ARBA00048552"/>
    </source>
</evidence>
<dbReference type="PANTHER" id="PTHR10102:SF0">
    <property type="entry name" value="DNA-DIRECTED RNA POLYMERASE, MITOCHONDRIAL"/>
    <property type="match status" value="1"/>
</dbReference>
<dbReference type="GO" id="GO:0034245">
    <property type="term" value="C:mitochondrial DNA-directed RNA polymerase complex"/>
    <property type="evidence" value="ECO:0007669"/>
    <property type="project" value="TreeGrafter"/>
</dbReference>
<evidence type="ECO:0000256" key="1">
    <source>
        <dbReference type="ARBA" id="ARBA00004173"/>
    </source>
</evidence>
<dbReference type="Pfam" id="PF14700">
    <property type="entry name" value="RPOL_N"/>
    <property type="match status" value="1"/>
</dbReference>
<dbReference type="FunFam" id="1.10.150.20:FF:000041">
    <property type="entry name" value="DNA-directed RNA polymerase"/>
    <property type="match status" value="1"/>
</dbReference>
<dbReference type="EC" id="2.7.7.6" evidence="10"/>
<evidence type="ECO:0000256" key="10">
    <source>
        <dbReference type="RuleBase" id="RU003805"/>
    </source>
</evidence>